<reference evidence="1 2" key="1">
    <citation type="submission" date="2017-06" db="EMBL/GenBank/DDBJ databases">
        <authorList>
            <person name="Kim H.J."/>
            <person name="Triplett B.A."/>
        </authorList>
    </citation>
    <scope>NUCLEOTIDE SEQUENCE [LARGE SCALE GENOMIC DNA]</scope>
    <source>
        <strain evidence="1 2">DSM 29150</strain>
    </source>
</reference>
<accession>A0A238VWM3</accession>
<dbReference type="AlphaFoldDB" id="A0A238VWM3"/>
<evidence type="ECO:0008006" key="3">
    <source>
        <dbReference type="Google" id="ProtNLM"/>
    </source>
</evidence>
<name>A0A238VWM3_9FLAO</name>
<evidence type="ECO:0000313" key="2">
    <source>
        <dbReference type="Proteomes" id="UP000198384"/>
    </source>
</evidence>
<dbReference type="Proteomes" id="UP000198384">
    <property type="component" value="Unassembled WGS sequence"/>
</dbReference>
<organism evidence="1 2">
    <name type="scientific">Lutibacter agarilyticus</name>
    <dbReference type="NCBI Taxonomy" id="1109740"/>
    <lineage>
        <taxon>Bacteria</taxon>
        <taxon>Pseudomonadati</taxon>
        <taxon>Bacteroidota</taxon>
        <taxon>Flavobacteriia</taxon>
        <taxon>Flavobacteriales</taxon>
        <taxon>Flavobacteriaceae</taxon>
        <taxon>Lutibacter</taxon>
    </lineage>
</organism>
<dbReference type="EMBL" id="FZNT01000002">
    <property type="protein sequence ID" value="SNR38700.1"/>
    <property type="molecule type" value="Genomic_DNA"/>
</dbReference>
<keyword evidence="2" id="KW-1185">Reference proteome</keyword>
<protein>
    <recommendedName>
        <fullName evidence="3">Outer membrane protein beta-barrel domain-containing protein</fullName>
    </recommendedName>
</protein>
<proteinExistence type="predicted"/>
<sequence length="198" mass="22509">MIGLIIDTIKALKKLMKKLVVTLFLCGITLVIKAQDASVEKSIFGVQTGLFGVWVHNEVRLSDKFVLRCEIGLDSGIHNDDFLMAPGISVEPKFYYNLNKRLSKSKEITGNSGNFLSLKTSFHPDWFIISESDNYNVSNQISIVPTWGMRRNIGKHFNYELGFGIGWLHEFAETINNFKFEANNEAAINLHTRIGYRF</sequence>
<evidence type="ECO:0000313" key="1">
    <source>
        <dbReference type="EMBL" id="SNR38700.1"/>
    </source>
</evidence>
<gene>
    <name evidence="1" type="ORF">SAMN06265371_102189</name>
</gene>